<dbReference type="FunFam" id="3.40.50.300:FF:000692">
    <property type="entry name" value="Guanine nucleotide-binding protein subunit alpha"/>
    <property type="match status" value="1"/>
</dbReference>
<feature type="binding site" evidence="10">
    <location>
        <begin position="175"/>
        <end position="181"/>
    </location>
    <ligand>
        <name>GTP</name>
        <dbReference type="ChEBI" id="CHEBI:37565"/>
    </ligand>
</feature>
<feature type="binding site" evidence="11">
    <location>
        <position position="181"/>
    </location>
    <ligand>
        <name>Mg(2+)</name>
        <dbReference type="ChEBI" id="CHEBI:18420"/>
    </ligand>
</feature>
<dbReference type="InterPro" id="IPR011025">
    <property type="entry name" value="GproteinA_insert"/>
</dbReference>
<comment type="function">
    <text evidence="12">Guanine nucleotide-binding proteins (G proteins) are involved as modulators or transducers in various transmembrane signaling systems.</text>
</comment>
<keyword evidence="6 10" id="KW-0342">GTP-binding</keyword>
<dbReference type="FunFam" id="1.10.400.10:FF:000002">
    <property type="entry name" value="guanine nucleotide-binding protein G(Q) subunit alpha"/>
    <property type="match status" value="1"/>
</dbReference>
<feature type="binding site" evidence="11">
    <location>
        <position position="47"/>
    </location>
    <ligand>
        <name>Mg(2+)</name>
        <dbReference type="ChEBI" id="CHEBI:18420"/>
    </ligand>
</feature>
<dbReference type="Proteomes" id="UP000663868">
    <property type="component" value="Unassembled WGS sequence"/>
</dbReference>
<evidence type="ECO:0000256" key="5">
    <source>
        <dbReference type="ARBA" id="ARBA00022842"/>
    </source>
</evidence>
<dbReference type="PANTHER" id="PTHR10218">
    <property type="entry name" value="GTP-BINDING PROTEIN ALPHA SUBUNIT"/>
    <property type="match status" value="1"/>
</dbReference>
<dbReference type="PRINTS" id="PR00442">
    <property type="entry name" value="GPROTEINAQ"/>
</dbReference>
<evidence type="ECO:0000313" key="13">
    <source>
        <dbReference type="EMBL" id="CAF1424141.1"/>
    </source>
</evidence>
<evidence type="ECO:0000256" key="12">
    <source>
        <dbReference type="RuleBase" id="RU369122"/>
    </source>
</evidence>
<evidence type="ECO:0000313" key="14">
    <source>
        <dbReference type="EMBL" id="CAF3857257.1"/>
    </source>
</evidence>
<accession>A0A815MGP5</accession>
<dbReference type="Gene3D" id="3.40.50.300">
    <property type="entry name" value="P-loop containing nucleotide triphosphate hydrolases"/>
    <property type="match status" value="1"/>
</dbReference>
<dbReference type="InterPro" id="IPR001019">
    <property type="entry name" value="Gprotein_alpha_su"/>
</dbReference>
<evidence type="ECO:0000256" key="7">
    <source>
        <dbReference type="ARBA" id="ARBA00023139"/>
    </source>
</evidence>
<protein>
    <recommendedName>
        <fullName evidence="12">Guanine nucleotide-binding protein subunit alpha</fullName>
    </recommendedName>
</protein>
<dbReference type="GO" id="GO:0046872">
    <property type="term" value="F:metal ion binding"/>
    <property type="evidence" value="ECO:0007669"/>
    <property type="project" value="UniProtKB-UniRule"/>
</dbReference>
<dbReference type="Proteomes" id="UP000663860">
    <property type="component" value="Unassembled WGS sequence"/>
</dbReference>
<dbReference type="InterPro" id="IPR000654">
    <property type="entry name" value="Gprotein_alpha_Q"/>
</dbReference>
<evidence type="ECO:0000256" key="4">
    <source>
        <dbReference type="ARBA" id="ARBA00022741"/>
    </source>
</evidence>
<evidence type="ECO:0000256" key="11">
    <source>
        <dbReference type="PIRSR" id="PIRSR601019-2"/>
    </source>
</evidence>
<comment type="caution">
    <text evidence="13">The sequence shown here is derived from an EMBL/GenBank/DDBJ whole genome shotgun (WGS) entry which is preliminary data.</text>
</comment>
<proteinExistence type="inferred from homology"/>
<dbReference type="SUPFAM" id="SSF52540">
    <property type="entry name" value="P-loop containing nucleoside triphosphate hydrolases"/>
    <property type="match status" value="1"/>
</dbReference>
<sequence length="358" mass="41903">MMCCLSAKAREQKQRNREIEKQLLHDKKYQHQELTLLLYGAEGSGKSTFIKQMRMIYGTGYSEEDKRSFVKLVYQNVFMAMQSMIRAMDTLEIQYRDKRNEQEYAALIRSVDYKTVTILEPQYVQAIINLWNDRGIKECYDRRREYQLIGSTKYYLDDIDRIAAPDYLLTEQDVLNAPIFTNRVAEYSCGYQKITLGIINDGRQSSERRKWIHYFDNAFSIIFLAALDEYDHVLVESNNENRMEESIALFRTTLTNRRCINSSVILILNKNDLFEKKIMHSHLVHYFPHFGGPKCDVQAAREFITKMYVDAIPSSDQIIYSHFTCANNVDGEGARYVFSCVQDMIIESIVEKISSTVR</sequence>
<dbReference type="InterPro" id="IPR027417">
    <property type="entry name" value="P-loop_NTPase"/>
</dbReference>
<dbReference type="GO" id="GO:0031683">
    <property type="term" value="F:G-protein beta/gamma-subunit complex binding"/>
    <property type="evidence" value="ECO:0007669"/>
    <property type="project" value="UniProtKB-UniRule"/>
</dbReference>
<dbReference type="GO" id="GO:0001664">
    <property type="term" value="F:G protein-coupled receptor binding"/>
    <property type="evidence" value="ECO:0007669"/>
    <property type="project" value="UniProtKB-UniRule"/>
</dbReference>
<feature type="binding site" evidence="10">
    <location>
        <begin position="269"/>
        <end position="272"/>
    </location>
    <ligand>
        <name>GTP</name>
        <dbReference type="ChEBI" id="CHEBI:37565"/>
    </ligand>
</feature>
<evidence type="ECO:0000256" key="2">
    <source>
        <dbReference type="ARBA" id="ARBA00011356"/>
    </source>
</evidence>
<evidence type="ECO:0000256" key="10">
    <source>
        <dbReference type="PIRSR" id="PIRSR601019-1"/>
    </source>
</evidence>
<dbReference type="SUPFAM" id="SSF47895">
    <property type="entry name" value="Transducin (alpha subunit), insertion domain"/>
    <property type="match status" value="1"/>
</dbReference>
<keyword evidence="3 11" id="KW-0479">Metal-binding</keyword>
<dbReference type="SMART" id="SM00275">
    <property type="entry name" value="G_alpha"/>
    <property type="match status" value="1"/>
</dbReference>
<evidence type="ECO:0000256" key="6">
    <source>
        <dbReference type="ARBA" id="ARBA00023134"/>
    </source>
</evidence>
<keyword evidence="4 10" id="KW-0547">Nucleotide-binding</keyword>
<evidence type="ECO:0000256" key="9">
    <source>
        <dbReference type="ARBA" id="ARBA00023288"/>
    </source>
</evidence>
<keyword evidence="7" id="KW-0564">Palmitate</keyword>
<dbReference type="EMBL" id="CAJOBB010001438">
    <property type="protein sequence ID" value="CAF3857257.1"/>
    <property type="molecule type" value="Genomic_DNA"/>
</dbReference>
<evidence type="ECO:0000256" key="1">
    <source>
        <dbReference type="ARBA" id="ARBA00007976"/>
    </source>
</evidence>
<keyword evidence="8 12" id="KW-0807">Transducer</keyword>
<name>A0A815MGP5_9BILA</name>
<organism evidence="13 15">
    <name type="scientific">Adineta steineri</name>
    <dbReference type="NCBI Taxonomy" id="433720"/>
    <lineage>
        <taxon>Eukaryota</taxon>
        <taxon>Metazoa</taxon>
        <taxon>Spiralia</taxon>
        <taxon>Gnathifera</taxon>
        <taxon>Rotifera</taxon>
        <taxon>Eurotatoria</taxon>
        <taxon>Bdelloidea</taxon>
        <taxon>Adinetida</taxon>
        <taxon>Adinetidae</taxon>
        <taxon>Adineta</taxon>
    </lineage>
</organism>
<dbReference type="PANTHER" id="PTHR10218:SF329">
    <property type="entry name" value="GUANINE NUCLEOTIDE-BINDING PROTEIN G(Q) SUBUNIT ALPHA"/>
    <property type="match status" value="1"/>
</dbReference>
<dbReference type="GO" id="GO:0005525">
    <property type="term" value="F:GTP binding"/>
    <property type="evidence" value="ECO:0007669"/>
    <property type="project" value="UniProtKB-UniRule"/>
</dbReference>
<dbReference type="PRINTS" id="PR00318">
    <property type="entry name" value="GPROTEINA"/>
</dbReference>
<gene>
    <name evidence="13" type="ORF">IZO911_LOCUS40854</name>
    <name evidence="14" type="ORF">KXQ929_LOCUS20443</name>
</gene>
<feature type="binding site" evidence="10">
    <location>
        <position position="326"/>
    </location>
    <ligand>
        <name>GTP</name>
        <dbReference type="ChEBI" id="CHEBI:37565"/>
    </ligand>
</feature>
<dbReference type="Gene3D" id="1.10.400.10">
    <property type="entry name" value="GI Alpha 1, domain 2-like"/>
    <property type="match status" value="1"/>
</dbReference>
<dbReference type="PROSITE" id="PS51882">
    <property type="entry name" value="G_ALPHA"/>
    <property type="match status" value="1"/>
</dbReference>
<keyword evidence="5 11" id="KW-0460">Magnesium</keyword>
<dbReference type="GO" id="GO:0005834">
    <property type="term" value="C:heterotrimeric G-protein complex"/>
    <property type="evidence" value="ECO:0007669"/>
    <property type="project" value="UniProtKB-UniRule"/>
</dbReference>
<dbReference type="GO" id="GO:0005737">
    <property type="term" value="C:cytoplasm"/>
    <property type="evidence" value="ECO:0007669"/>
    <property type="project" value="TreeGrafter"/>
</dbReference>
<reference evidence="13" key="1">
    <citation type="submission" date="2021-02" db="EMBL/GenBank/DDBJ databases">
        <authorList>
            <person name="Nowell W R."/>
        </authorList>
    </citation>
    <scope>NUCLEOTIDE SEQUENCE</scope>
</reference>
<evidence type="ECO:0000256" key="8">
    <source>
        <dbReference type="ARBA" id="ARBA00023224"/>
    </source>
</evidence>
<evidence type="ECO:0000313" key="15">
    <source>
        <dbReference type="Proteomes" id="UP000663860"/>
    </source>
</evidence>
<evidence type="ECO:0000256" key="3">
    <source>
        <dbReference type="ARBA" id="ARBA00022723"/>
    </source>
</evidence>
<keyword evidence="9" id="KW-0449">Lipoprotein</keyword>
<comment type="subunit">
    <text evidence="2 12">G proteins are composed of 3 units; alpha, beta and gamma. The alpha chain contains the guanine nucleotide binding site.</text>
</comment>
<dbReference type="AlphaFoldDB" id="A0A815MGP5"/>
<dbReference type="GO" id="GO:0007188">
    <property type="term" value="P:adenylate cyclase-modulating G protein-coupled receptor signaling pathway"/>
    <property type="evidence" value="ECO:0007669"/>
    <property type="project" value="TreeGrafter"/>
</dbReference>
<dbReference type="GO" id="GO:0003924">
    <property type="term" value="F:GTPase activity"/>
    <property type="evidence" value="ECO:0007669"/>
    <property type="project" value="UniProtKB-UniRule"/>
</dbReference>
<dbReference type="Pfam" id="PF00503">
    <property type="entry name" value="G-alpha"/>
    <property type="match status" value="1"/>
</dbReference>
<dbReference type="EMBL" id="CAJNOE010001449">
    <property type="protein sequence ID" value="CAF1424141.1"/>
    <property type="molecule type" value="Genomic_DNA"/>
</dbReference>
<dbReference type="CDD" id="cd00066">
    <property type="entry name" value="G-alpha"/>
    <property type="match status" value="1"/>
</dbReference>
<comment type="similarity">
    <text evidence="1 12">Belongs to the G-alpha family. G(q) subfamily.</text>
</comment>